<keyword evidence="2" id="KW-1185">Reference proteome</keyword>
<evidence type="ECO:0000313" key="1">
    <source>
        <dbReference type="EMBL" id="SEP29668.1"/>
    </source>
</evidence>
<accession>A0ABY1AY02</accession>
<dbReference type="Proteomes" id="UP000198939">
    <property type="component" value="Unassembled WGS sequence"/>
</dbReference>
<dbReference type="RefSeq" id="WP_093041769.1">
    <property type="nucleotide sequence ID" value="NZ_FOCV01000073.1"/>
</dbReference>
<gene>
    <name evidence="1" type="ORF">SAMN05216228_10739</name>
</gene>
<comment type="caution">
    <text evidence="1">The sequence shown here is derived from an EMBL/GenBank/DDBJ whole genome shotgun (WGS) entry which is preliminary data.</text>
</comment>
<proteinExistence type="predicted"/>
<evidence type="ECO:0000313" key="2">
    <source>
        <dbReference type="Proteomes" id="UP000198939"/>
    </source>
</evidence>
<reference evidence="1 2" key="1">
    <citation type="submission" date="2016-10" db="EMBL/GenBank/DDBJ databases">
        <authorList>
            <person name="Varghese N."/>
            <person name="Submissions S."/>
        </authorList>
    </citation>
    <scope>NUCLEOTIDE SEQUENCE [LARGE SCALE GENOMIC DNA]</scope>
    <source>
        <strain evidence="1 2">CGMCC 1.7071</strain>
    </source>
</reference>
<protein>
    <recommendedName>
        <fullName evidence="3">Membrane bound FAD containing D-sorbitol dehydrogenase</fullName>
    </recommendedName>
</protein>
<evidence type="ECO:0008006" key="3">
    <source>
        <dbReference type="Google" id="ProtNLM"/>
    </source>
</evidence>
<name>A0ABY1AY02_9HYPH</name>
<organism evidence="1 2">
    <name type="scientific">Rhizobium tibeticum</name>
    <dbReference type="NCBI Taxonomy" id="501024"/>
    <lineage>
        <taxon>Bacteria</taxon>
        <taxon>Pseudomonadati</taxon>
        <taxon>Pseudomonadota</taxon>
        <taxon>Alphaproteobacteria</taxon>
        <taxon>Hyphomicrobiales</taxon>
        <taxon>Rhizobiaceae</taxon>
        <taxon>Rhizobium/Agrobacterium group</taxon>
        <taxon>Rhizobium</taxon>
    </lineage>
</organism>
<sequence>MSERLASFVALSILLTGFDAVRLHGTGMAEKYLSLLDQIVTVSTVNDLLNSTLRAPASGEGERLAAIFEDPRLEPIARNVIILWYCGTWQQLPEAWRVAFGTSRFDETHLVSGAAYQSGLQWVAAGAHPAGAKPQGFGAWALVPTGGRHGERHVL</sequence>
<dbReference type="EMBL" id="FOCV01000073">
    <property type="protein sequence ID" value="SEP29668.1"/>
    <property type="molecule type" value="Genomic_DNA"/>
</dbReference>